<dbReference type="Gene3D" id="1.10.10.10">
    <property type="entry name" value="Winged helix-like DNA-binding domain superfamily/Winged helix DNA-binding domain"/>
    <property type="match status" value="1"/>
</dbReference>
<proteinExistence type="predicted"/>
<dbReference type="GO" id="GO:0003700">
    <property type="term" value="F:DNA-binding transcription factor activity"/>
    <property type="evidence" value="ECO:0007669"/>
    <property type="project" value="TreeGrafter"/>
</dbReference>
<evidence type="ECO:0000313" key="3">
    <source>
        <dbReference type="Proteomes" id="UP000824988"/>
    </source>
</evidence>
<organism evidence="2 3">
    <name type="scientific">Methylogaea oryzae</name>
    <dbReference type="NCBI Taxonomy" id="1295382"/>
    <lineage>
        <taxon>Bacteria</taxon>
        <taxon>Pseudomonadati</taxon>
        <taxon>Pseudomonadota</taxon>
        <taxon>Gammaproteobacteria</taxon>
        <taxon>Methylococcales</taxon>
        <taxon>Methylococcaceae</taxon>
        <taxon>Methylogaea</taxon>
    </lineage>
</organism>
<dbReference type="RefSeq" id="WP_054774010.1">
    <property type="nucleotide sequence ID" value="NZ_AP019782.1"/>
</dbReference>
<keyword evidence="3" id="KW-1185">Reference proteome</keyword>
<dbReference type="Pfam" id="PF02082">
    <property type="entry name" value="Rrf2"/>
    <property type="match status" value="1"/>
</dbReference>
<keyword evidence="1" id="KW-0238">DNA-binding</keyword>
<dbReference type="EMBL" id="AP019782">
    <property type="protein sequence ID" value="BBL72646.1"/>
    <property type="molecule type" value="Genomic_DNA"/>
</dbReference>
<dbReference type="NCBIfam" id="TIGR00738">
    <property type="entry name" value="rrf2_super"/>
    <property type="match status" value="1"/>
</dbReference>
<dbReference type="InterPro" id="IPR036390">
    <property type="entry name" value="WH_DNA-bd_sf"/>
</dbReference>
<accession>A0A8D5ALZ4</accession>
<sequence>MQLTKHTDYALRVLIYLAEQPEATIGQMAEHYQISRNHLVKVVHALARKGFVATTRGKNGGVKLARTAALIGIGDVVRAMEPHFDVVECFNFKRAHCAALPVCGLKGALNRAADEFLAVLDQYTLADTIKPRDVRLVPQRRIAALNETAGREAGA</sequence>
<dbReference type="KEGG" id="moz:MoryE10_32520"/>
<dbReference type="InterPro" id="IPR000944">
    <property type="entry name" value="Tscrpt_reg_Rrf2"/>
</dbReference>
<dbReference type="PANTHER" id="PTHR33221">
    <property type="entry name" value="WINGED HELIX-TURN-HELIX TRANSCRIPTIONAL REGULATOR, RRF2 FAMILY"/>
    <property type="match status" value="1"/>
</dbReference>
<reference evidence="2" key="1">
    <citation type="submission" date="2019-06" db="EMBL/GenBank/DDBJ databases">
        <title>Complete genome sequence of Methylogaea oryzae strain JCM16910.</title>
        <authorList>
            <person name="Asakawa S."/>
        </authorList>
    </citation>
    <scope>NUCLEOTIDE SEQUENCE</scope>
    <source>
        <strain evidence="2">E10</strain>
    </source>
</reference>
<dbReference type="SUPFAM" id="SSF46785">
    <property type="entry name" value="Winged helix' DNA-binding domain"/>
    <property type="match status" value="1"/>
</dbReference>
<dbReference type="Proteomes" id="UP000824988">
    <property type="component" value="Chromosome"/>
</dbReference>
<protein>
    <submittedName>
        <fullName evidence="2">HTH-type transcriptional regulator NsrR</fullName>
    </submittedName>
</protein>
<evidence type="ECO:0000313" key="2">
    <source>
        <dbReference type="EMBL" id="BBL72646.1"/>
    </source>
</evidence>
<dbReference type="InterPro" id="IPR036388">
    <property type="entry name" value="WH-like_DNA-bd_sf"/>
</dbReference>
<name>A0A8D5ALZ4_9GAMM</name>
<evidence type="ECO:0000256" key="1">
    <source>
        <dbReference type="ARBA" id="ARBA00023125"/>
    </source>
</evidence>
<gene>
    <name evidence="2" type="primary">nsrR</name>
    <name evidence="2" type="ORF">MoryE10_32520</name>
</gene>
<dbReference type="AlphaFoldDB" id="A0A8D5ALZ4"/>
<dbReference type="PANTHER" id="PTHR33221:SF4">
    <property type="entry name" value="HTH-TYPE TRANSCRIPTIONAL REPRESSOR NSRR"/>
    <property type="match status" value="1"/>
</dbReference>
<dbReference type="GO" id="GO:0005829">
    <property type="term" value="C:cytosol"/>
    <property type="evidence" value="ECO:0007669"/>
    <property type="project" value="TreeGrafter"/>
</dbReference>
<dbReference type="GO" id="GO:0003677">
    <property type="term" value="F:DNA binding"/>
    <property type="evidence" value="ECO:0007669"/>
    <property type="project" value="UniProtKB-KW"/>
</dbReference>
<dbReference type="PROSITE" id="PS51197">
    <property type="entry name" value="HTH_RRF2_2"/>
    <property type="match status" value="1"/>
</dbReference>